<reference evidence="2" key="1">
    <citation type="submission" date="2014-09" db="EMBL/GenBank/DDBJ databases">
        <authorList>
            <person name="Magalhaes I.L.F."/>
            <person name="Oliveira U."/>
            <person name="Santos F.R."/>
            <person name="Vidigal T.H.D.A."/>
            <person name="Brescovit A.D."/>
            <person name="Santos A.J."/>
        </authorList>
    </citation>
    <scope>NUCLEOTIDE SEQUENCE</scope>
    <source>
        <tissue evidence="2">Shoot tissue taken approximately 20 cm above the soil surface</tissue>
    </source>
</reference>
<reference evidence="2" key="2">
    <citation type="journal article" date="2015" name="Data Brief">
        <title>Shoot transcriptome of the giant reed, Arundo donax.</title>
        <authorList>
            <person name="Barrero R.A."/>
            <person name="Guerrero F.D."/>
            <person name="Moolhuijzen P."/>
            <person name="Goolsby J.A."/>
            <person name="Tidwell J."/>
            <person name="Bellgard S.E."/>
            <person name="Bellgard M.I."/>
        </authorList>
    </citation>
    <scope>NUCLEOTIDE SEQUENCE</scope>
    <source>
        <tissue evidence="2">Shoot tissue taken approximately 20 cm above the soil surface</tissue>
    </source>
</reference>
<evidence type="ECO:0008006" key="3">
    <source>
        <dbReference type="Google" id="ProtNLM"/>
    </source>
</evidence>
<sequence>MIDVLKTLILSMCLSSVNLESYHTGTPHPHIKDKQCRANSTNIGVTGQEGPPGWSHREAATARARAATTYGRWERPRAAAATFYLSRVHLLI</sequence>
<feature type="chain" id="PRO_5002060663" description="Secreted protein" evidence="1">
    <location>
        <begin position="20"/>
        <end position="92"/>
    </location>
</feature>
<dbReference type="EMBL" id="GBRH01232988">
    <property type="protein sequence ID" value="JAD64907.1"/>
    <property type="molecule type" value="Transcribed_RNA"/>
</dbReference>
<evidence type="ECO:0000313" key="2">
    <source>
        <dbReference type="EMBL" id="JAD64907.1"/>
    </source>
</evidence>
<proteinExistence type="predicted"/>
<organism evidence="2">
    <name type="scientific">Arundo donax</name>
    <name type="common">Giant reed</name>
    <name type="synonym">Donax arundinaceus</name>
    <dbReference type="NCBI Taxonomy" id="35708"/>
    <lineage>
        <taxon>Eukaryota</taxon>
        <taxon>Viridiplantae</taxon>
        <taxon>Streptophyta</taxon>
        <taxon>Embryophyta</taxon>
        <taxon>Tracheophyta</taxon>
        <taxon>Spermatophyta</taxon>
        <taxon>Magnoliopsida</taxon>
        <taxon>Liliopsida</taxon>
        <taxon>Poales</taxon>
        <taxon>Poaceae</taxon>
        <taxon>PACMAD clade</taxon>
        <taxon>Arundinoideae</taxon>
        <taxon>Arundineae</taxon>
        <taxon>Arundo</taxon>
    </lineage>
</organism>
<feature type="signal peptide" evidence="1">
    <location>
        <begin position="1"/>
        <end position="19"/>
    </location>
</feature>
<dbReference type="AlphaFoldDB" id="A0A0A9C050"/>
<protein>
    <recommendedName>
        <fullName evidence="3">Secreted protein</fullName>
    </recommendedName>
</protein>
<name>A0A0A9C050_ARUDO</name>
<keyword evidence="1" id="KW-0732">Signal</keyword>
<evidence type="ECO:0000256" key="1">
    <source>
        <dbReference type="SAM" id="SignalP"/>
    </source>
</evidence>
<accession>A0A0A9C050</accession>